<sequence>MERPTALDPFVDQTCREHALVVGIGTIACAVGYVGTAVLVFDLSVLDHGGPNLPRWLASSVASLACWGVYSVAFVRGRGGPVTSALVYPVSTVLVVPVAIRWLTFGPVWSAIRDRITWVFLDVGLLVTAVVLVIPGLSMFLFVLSVWGARLDETRIRNWQRRHLSAEFREAFVDGTETESGSFDERDAR</sequence>
<evidence type="ECO:0000313" key="3">
    <source>
        <dbReference type="Proteomes" id="UP000823588"/>
    </source>
</evidence>
<dbReference type="Proteomes" id="UP000823588">
    <property type="component" value="Unassembled WGS sequence"/>
</dbReference>
<reference evidence="2" key="1">
    <citation type="submission" date="2021-03" db="EMBL/GenBank/DDBJ databases">
        <title>Genomic Encyclopedia of Type Strains, Phase IV (KMG-IV): sequencing the most valuable type-strain genomes for metagenomic binning, comparative biology and taxonomic classification.</title>
        <authorList>
            <person name="Goeker M."/>
        </authorList>
    </citation>
    <scope>NUCLEOTIDE SEQUENCE</scope>
    <source>
        <strain evidence="2">DSM 23564</strain>
    </source>
</reference>
<dbReference type="EMBL" id="JAGGKQ010000001">
    <property type="protein sequence ID" value="MBP1921045.1"/>
    <property type="molecule type" value="Genomic_DNA"/>
</dbReference>
<feature type="transmembrane region" description="Helical" evidence="1">
    <location>
        <begin position="123"/>
        <end position="147"/>
    </location>
</feature>
<feature type="transmembrane region" description="Helical" evidence="1">
    <location>
        <begin position="85"/>
        <end position="103"/>
    </location>
</feature>
<accession>A0A8T4GD47</accession>
<keyword evidence="1" id="KW-1133">Transmembrane helix</keyword>
<keyword evidence="1" id="KW-0812">Transmembrane</keyword>
<keyword evidence="1" id="KW-0472">Membrane</keyword>
<protein>
    <submittedName>
        <fullName evidence="2">Uncharacterized protein</fullName>
    </submittedName>
</protein>
<dbReference type="AlphaFoldDB" id="A0A8T4GD47"/>
<dbReference type="RefSeq" id="WP_209482437.1">
    <property type="nucleotide sequence ID" value="NZ_JAGGKQ010000001.1"/>
</dbReference>
<keyword evidence="3" id="KW-1185">Reference proteome</keyword>
<gene>
    <name evidence="2" type="ORF">J2751_000028</name>
</gene>
<comment type="caution">
    <text evidence="2">The sequence shown here is derived from an EMBL/GenBank/DDBJ whole genome shotgun (WGS) entry which is preliminary data.</text>
</comment>
<organism evidence="2 3">
    <name type="scientific">Halorubrum alkaliphilum</name>
    <dbReference type="NCBI Taxonomy" id="261290"/>
    <lineage>
        <taxon>Archaea</taxon>
        <taxon>Methanobacteriati</taxon>
        <taxon>Methanobacteriota</taxon>
        <taxon>Stenosarchaea group</taxon>
        <taxon>Halobacteria</taxon>
        <taxon>Halobacteriales</taxon>
        <taxon>Haloferacaceae</taxon>
        <taxon>Halorubrum</taxon>
    </lineage>
</organism>
<feature type="transmembrane region" description="Helical" evidence="1">
    <location>
        <begin position="53"/>
        <end position="73"/>
    </location>
</feature>
<name>A0A8T4GD47_9EURY</name>
<feature type="transmembrane region" description="Helical" evidence="1">
    <location>
        <begin position="20"/>
        <end position="41"/>
    </location>
</feature>
<dbReference type="PROSITE" id="PS51257">
    <property type="entry name" value="PROKAR_LIPOPROTEIN"/>
    <property type="match status" value="1"/>
</dbReference>
<proteinExistence type="predicted"/>
<evidence type="ECO:0000256" key="1">
    <source>
        <dbReference type="SAM" id="Phobius"/>
    </source>
</evidence>
<dbReference type="OrthoDB" id="325419at2157"/>
<evidence type="ECO:0000313" key="2">
    <source>
        <dbReference type="EMBL" id="MBP1921045.1"/>
    </source>
</evidence>